<organism evidence="2 3">
    <name type="scientific">Halorubellus litoreus</name>
    <dbReference type="NCBI Taxonomy" id="755308"/>
    <lineage>
        <taxon>Archaea</taxon>
        <taxon>Methanobacteriati</taxon>
        <taxon>Methanobacteriota</taxon>
        <taxon>Stenosarchaea group</taxon>
        <taxon>Halobacteria</taxon>
        <taxon>Halobacteriales</taxon>
        <taxon>Halorubellaceae</taxon>
        <taxon>Halorubellus</taxon>
    </lineage>
</organism>
<evidence type="ECO:0000313" key="3">
    <source>
        <dbReference type="Proteomes" id="UP001596395"/>
    </source>
</evidence>
<dbReference type="InterPro" id="IPR036249">
    <property type="entry name" value="Thioredoxin-like_sf"/>
</dbReference>
<comment type="caution">
    <text evidence="2">The sequence shown here is derived from an EMBL/GenBank/DDBJ whole genome shotgun (WGS) entry which is preliminary data.</text>
</comment>
<keyword evidence="1" id="KW-0676">Redox-active center</keyword>
<dbReference type="SUPFAM" id="SSF52833">
    <property type="entry name" value="Thioredoxin-like"/>
    <property type="match status" value="1"/>
</dbReference>
<dbReference type="AlphaFoldDB" id="A0ABD5VIW6"/>
<dbReference type="Pfam" id="PF10262">
    <property type="entry name" value="Rdx"/>
    <property type="match status" value="1"/>
</dbReference>
<dbReference type="InterPro" id="IPR011893">
    <property type="entry name" value="Selenoprotein_Rdx-typ"/>
</dbReference>
<reference evidence="2 3" key="1">
    <citation type="journal article" date="2019" name="Int. J. Syst. Evol. Microbiol.">
        <title>The Global Catalogue of Microorganisms (GCM) 10K type strain sequencing project: providing services to taxonomists for standard genome sequencing and annotation.</title>
        <authorList>
            <consortium name="The Broad Institute Genomics Platform"/>
            <consortium name="The Broad Institute Genome Sequencing Center for Infectious Disease"/>
            <person name="Wu L."/>
            <person name="Ma J."/>
        </authorList>
    </citation>
    <scope>NUCLEOTIDE SEQUENCE [LARGE SCALE GENOMIC DNA]</scope>
    <source>
        <strain evidence="2 3">GX26</strain>
    </source>
</reference>
<sequence length="77" mass="8073">MAALEIEYCVPCGHRANALETADAILDAHADAVDSVGLVPGGGGVFEVRTDDEVILDTDEEAYDRDAIVERIGDAVA</sequence>
<protein>
    <submittedName>
        <fullName evidence="2">Rdx family protein</fullName>
    </submittedName>
</protein>
<dbReference type="Proteomes" id="UP001596395">
    <property type="component" value="Unassembled WGS sequence"/>
</dbReference>
<evidence type="ECO:0000256" key="1">
    <source>
        <dbReference type="ARBA" id="ARBA00023284"/>
    </source>
</evidence>
<gene>
    <name evidence="2" type="ORF">ACFQGB_21740</name>
</gene>
<dbReference type="Gene3D" id="3.40.30.10">
    <property type="entry name" value="Glutaredoxin"/>
    <property type="match status" value="1"/>
</dbReference>
<name>A0ABD5VIW6_9EURY</name>
<dbReference type="EMBL" id="JBHSXN010000006">
    <property type="protein sequence ID" value="MFC6955492.1"/>
    <property type="molecule type" value="Genomic_DNA"/>
</dbReference>
<accession>A0ABD5VIW6</accession>
<evidence type="ECO:0000313" key="2">
    <source>
        <dbReference type="EMBL" id="MFC6955492.1"/>
    </source>
</evidence>
<dbReference type="RefSeq" id="WP_336352410.1">
    <property type="nucleotide sequence ID" value="NZ_JAZAQL010000006.1"/>
</dbReference>
<proteinExistence type="predicted"/>
<keyword evidence="3" id="KW-1185">Reference proteome</keyword>